<reference evidence="2" key="2">
    <citation type="submission" date="2017-05" db="EMBL/GenBank/DDBJ databases">
        <authorList>
            <consortium name="The Broad Institute Genomics Platform"/>
            <consortium name="The Broad Institute Genomic Center for Infectious Diseases"/>
            <person name="Earl A."/>
            <person name="Manson A."/>
            <person name="Schwartman J."/>
            <person name="Gilmore M."/>
            <person name="Abouelleil A."/>
            <person name="Cao P."/>
            <person name="Chapman S."/>
            <person name="Cusick C."/>
            <person name="Shea T."/>
            <person name="Young S."/>
            <person name="Neafsey D."/>
            <person name="Nusbaum C."/>
            <person name="Birren B."/>
        </authorList>
    </citation>
    <scope>NUCLEOTIDE SEQUENCE</scope>
    <source>
        <strain evidence="2">9E7_DIV0242</strain>
    </source>
</reference>
<organism evidence="1">
    <name type="scientific">Candidatus Enterococcus clewellii</name>
    <dbReference type="NCBI Taxonomy" id="1834193"/>
    <lineage>
        <taxon>Bacteria</taxon>
        <taxon>Bacillati</taxon>
        <taxon>Bacillota</taxon>
        <taxon>Bacilli</taxon>
        <taxon>Lactobacillales</taxon>
        <taxon>Enterococcaceae</taxon>
        <taxon>Enterococcus</taxon>
    </lineage>
</organism>
<protein>
    <submittedName>
        <fullName evidence="1">Uncharacterized protein</fullName>
    </submittedName>
</protein>
<evidence type="ECO:0000313" key="3">
    <source>
        <dbReference type="Proteomes" id="UP000195141"/>
    </source>
</evidence>
<dbReference type="OrthoDB" id="2186451at2"/>
<dbReference type="RefSeq" id="WP_086347759.1">
    <property type="nucleotide sequence ID" value="NZ_CP147247.1"/>
</dbReference>
<dbReference type="EMBL" id="NGMM01000001">
    <property type="protein sequence ID" value="OTP18817.1"/>
    <property type="molecule type" value="Genomic_DNA"/>
</dbReference>
<reference evidence="2" key="3">
    <citation type="submission" date="2024-03" db="EMBL/GenBank/DDBJ databases">
        <title>The Genome Sequence of Enterococcus sp. DIV0242b.</title>
        <authorList>
            <consortium name="The Broad Institute Genomics Platform"/>
            <consortium name="The Broad Institute Microbial Omics Core"/>
            <consortium name="The Broad Institute Genomic Center for Infectious Diseases"/>
            <person name="Earl A."/>
            <person name="Manson A."/>
            <person name="Gilmore M."/>
            <person name="Schwartman J."/>
            <person name="Shea T."/>
            <person name="Abouelleil A."/>
            <person name="Cao P."/>
            <person name="Chapman S."/>
            <person name="Cusick C."/>
            <person name="Young S."/>
            <person name="Neafsey D."/>
            <person name="Nusbaum C."/>
            <person name="Birren B."/>
        </authorList>
    </citation>
    <scope>NUCLEOTIDE SEQUENCE</scope>
    <source>
        <strain evidence="2">9E7_DIV0242</strain>
    </source>
</reference>
<dbReference type="AlphaFoldDB" id="A0A242KCN1"/>
<reference evidence="1" key="1">
    <citation type="submission" date="2017-05" db="EMBL/GenBank/DDBJ databases">
        <title>The Genome Sequence of Enterococcus sp. 9E7_DIV0242.</title>
        <authorList>
            <consortium name="The Broad Institute Genomics Platform"/>
            <consortium name="The Broad Institute Genomic Center for Infectious Diseases"/>
            <person name="Earl A."/>
            <person name="Manson A."/>
            <person name="Schwartman J."/>
            <person name="Gilmore M."/>
            <person name="Abouelleil A."/>
            <person name="Cao P."/>
            <person name="Chapman S."/>
            <person name="Cusick C."/>
            <person name="Shea T."/>
            <person name="Young S."/>
            <person name="Neafsey D."/>
            <person name="Nusbaum C."/>
            <person name="Birren B."/>
        </authorList>
    </citation>
    <scope>NUCLEOTIDE SEQUENCE [LARGE SCALE GENOMIC DNA]</scope>
    <source>
        <strain evidence="1">9E7_DIV0242</strain>
    </source>
</reference>
<sequence>MNKRAATGIADKIRLVSAFPEMLVRFTLHTHNENINCFVARRDLANLIMFLDDNTFELSVFGHYNSRNQLIIEKFAVRNPNSFIREFVSKPFKAIAQ</sequence>
<name>A0A242KCN1_9ENTE</name>
<proteinExistence type="predicted"/>
<evidence type="ECO:0000313" key="2">
    <source>
        <dbReference type="EMBL" id="WYJ88878.1"/>
    </source>
</evidence>
<dbReference type="EMBL" id="CP147247">
    <property type="protein sequence ID" value="WYJ88878.1"/>
    <property type="molecule type" value="Genomic_DNA"/>
</dbReference>
<keyword evidence="3" id="KW-1185">Reference proteome</keyword>
<dbReference type="Proteomes" id="UP000195141">
    <property type="component" value="Chromosome"/>
</dbReference>
<evidence type="ECO:0000313" key="1">
    <source>
        <dbReference type="EMBL" id="OTP18817.1"/>
    </source>
</evidence>
<gene>
    <name evidence="2" type="ORF">A5888_000597</name>
    <name evidence="1" type="ORF">A5888_000631</name>
</gene>
<accession>A0A242KCN1</accession>